<feature type="domain" description="Antitoxin Xre/MbcA/ParS-like toxin-binding" evidence="1">
    <location>
        <begin position="72"/>
        <end position="121"/>
    </location>
</feature>
<evidence type="ECO:0000313" key="3">
    <source>
        <dbReference type="Proteomes" id="UP000094795"/>
    </source>
</evidence>
<dbReference type="Proteomes" id="UP000094795">
    <property type="component" value="Unassembled WGS sequence"/>
</dbReference>
<sequence>MSELLHQAAPDQTARLEARSVDQLEAFGFTRDEIYRLVAPRRTLARRAANNEPLTLTESDSLRRVIRICETANRIFGDWGRAEGWLRDACPALNGVVPIALLESETGARLVEDELLRIEHGIFL</sequence>
<dbReference type="InterPro" id="IPR011979">
    <property type="entry name" value="Antitox_Xre"/>
</dbReference>
<evidence type="ECO:0000259" key="1">
    <source>
        <dbReference type="Pfam" id="PF09722"/>
    </source>
</evidence>
<reference evidence="2 3" key="1">
    <citation type="submission" date="2015-12" db="EMBL/GenBank/DDBJ databases">
        <authorList>
            <person name="Shamseldin A."/>
            <person name="Moawad H."/>
            <person name="Abd El-Rahim W.M."/>
            <person name="Sadowsky M.J."/>
        </authorList>
    </citation>
    <scope>NUCLEOTIDE SEQUENCE [LARGE SCALE GENOMIC DNA]</scope>
    <source>
        <strain evidence="2 3">JC234</strain>
    </source>
</reference>
<dbReference type="Pfam" id="PF09722">
    <property type="entry name" value="Xre_MbcA_ParS_C"/>
    <property type="match status" value="1"/>
</dbReference>
<evidence type="ECO:0000313" key="2">
    <source>
        <dbReference type="EMBL" id="OCW57191.1"/>
    </source>
</evidence>
<comment type="caution">
    <text evidence="2">The sequence shown here is derived from an EMBL/GenBank/DDBJ whole genome shotgun (WGS) entry which is preliminary data.</text>
</comment>
<dbReference type="AlphaFoldDB" id="A0A1C1YUG9"/>
<protein>
    <recommendedName>
        <fullName evidence="1">Antitoxin Xre/MbcA/ParS-like toxin-binding domain-containing protein</fullName>
    </recommendedName>
</protein>
<name>A0A1C1YUG9_9HYPH</name>
<dbReference type="STRING" id="1480615.AWJ14_08170"/>
<organism evidence="2 3">
    <name type="scientific">Hoeflea olei</name>
    <dbReference type="NCBI Taxonomy" id="1480615"/>
    <lineage>
        <taxon>Bacteria</taxon>
        <taxon>Pseudomonadati</taxon>
        <taxon>Pseudomonadota</taxon>
        <taxon>Alphaproteobacteria</taxon>
        <taxon>Hyphomicrobiales</taxon>
        <taxon>Rhizobiaceae</taxon>
        <taxon>Hoeflea</taxon>
    </lineage>
</organism>
<proteinExistence type="predicted"/>
<keyword evidence="3" id="KW-1185">Reference proteome</keyword>
<accession>A0A1C1YUG9</accession>
<dbReference type="NCBIfam" id="TIGR02293">
    <property type="entry name" value="TAS_TIGR02293"/>
    <property type="match status" value="1"/>
</dbReference>
<dbReference type="EMBL" id="LQZT01000023">
    <property type="protein sequence ID" value="OCW57191.1"/>
    <property type="molecule type" value="Genomic_DNA"/>
</dbReference>
<gene>
    <name evidence="2" type="ORF">AWJ14_08170</name>
</gene>
<dbReference type="InterPro" id="IPR024467">
    <property type="entry name" value="Xre/MbcA/ParS-like_toxin-bd"/>
</dbReference>